<dbReference type="Gene3D" id="3.30.70.270">
    <property type="match status" value="1"/>
</dbReference>
<organism evidence="5 6">
    <name type="scientific">Psychromonas marina</name>
    <dbReference type="NCBI Taxonomy" id="88364"/>
    <lineage>
        <taxon>Bacteria</taxon>
        <taxon>Pseudomonadati</taxon>
        <taxon>Pseudomonadota</taxon>
        <taxon>Gammaproteobacteria</taxon>
        <taxon>Alteromonadales</taxon>
        <taxon>Psychromonadaceae</taxon>
        <taxon>Psychromonas</taxon>
    </lineage>
</organism>
<dbReference type="Pfam" id="PF00990">
    <property type="entry name" value="GGDEF"/>
    <property type="match status" value="1"/>
</dbReference>
<protein>
    <recommendedName>
        <fullName evidence="1">diguanylate cyclase</fullName>
        <ecNumber evidence="1">2.7.7.65</ecNumber>
    </recommendedName>
</protein>
<evidence type="ECO:0000256" key="1">
    <source>
        <dbReference type="ARBA" id="ARBA00012528"/>
    </source>
</evidence>
<dbReference type="InterPro" id="IPR029787">
    <property type="entry name" value="Nucleotide_cyclase"/>
</dbReference>
<evidence type="ECO:0000256" key="3">
    <source>
        <dbReference type="SAM" id="Phobius"/>
    </source>
</evidence>
<accession>A0ABQ6E4Z7</accession>
<gene>
    <name evidence="5" type="primary">mifB</name>
    <name evidence="5" type="ORF">GCM10007916_31410</name>
</gene>
<dbReference type="NCBIfam" id="TIGR00254">
    <property type="entry name" value="GGDEF"/>
    <property type="match status" value="1"/>
</dbReference>
<dbReference type="InterPro" id="IPR000160">
    <property type="entry name" value="GGDEF_dom"/>
</dbReference>
<dbReference type="SUPFAM" id="SSF55073">
    <property type="entry name" value="Nucleotide cyclase"/>
    <property type="match status" value="1"/>
</dbReference>
<dbReference type="PANTHER" id="PTHR45138">
    <property type="entry name" value="REGULATORY COMPONENTS OF SENSORY TRANSDUCTION SYSTEM"/>
    <property type="match status" value="1"/>
</dbReference>
<dbReference type="CDD" id="cd01949">
    <property type="entry name" value="GGDEF"/>
    <property type="match status" value="1"/>
</dbReference>
<keyword evidence="3" id="KW-0472">Membrane</keyword>
<feature type="transmembrane region" description="Helical" evidence="3">
    <location>
        <begin position="279"/>
        <end position="301"/>
    </location>
</feature>
<dbReference type="EC" id="2.7.7.65" evidence="1"/>
<dbReference type="EMBL" id="BSPQ01000018">
    <property type="protein sequence ID" value="GLS92071.1"/>
    <property type="molecule type" value="Genomic_DNA"/>
</dbReference>
<reference evidence="6" key="1">
    <citation type="journal article" date="2019" name="Int. J. Syst. Evol. Microbiol.">
        <title>The Global Catalogue of Microorganisms (GCM) 10K type strain sequencing project: providing services to taxonomists for standard genome sequencing and annotation.</title>
        <authorList>
            <consortium name="The Broad Institute Genomics Platform"/>
            <consortium name="The Broad Institute Genome Sequencing Center for Infectious Disease"/>
            <person name="Wu L."/>
            <person name="Ma J."/>
        </authorList>
    </citation>
    <scope>NUCLEOTIDE SEQUENCE [LARGE SCALE GENOMIC DNA]</scope>
    <source>
        <strain evidence="6">NBRC 103166</strain>
    </source>
</reference>
<comment type="caution">
    <text evidence="5">The sequence shown here is derived from an EMBL/GenBank/DDBJ whole genome shotgun (WGS) entry which is preliminary data.</text>
</comment>
<keyword evidence="3" id="KW-0812">Transmembrane</keyword>
<keyword evidence="6" id="KW-1185">Reference proteome</keyword>
<evidence type="ECO:0000313" key="6">
    <source>
        <dbReference type="Proteomes" id="UP001157353"/>
    </source>
</evidence>
<dbReference type="InterPro" id="IPR050469">
    <property type="entry name" value="Diguanylate_Cyclase"/>
</dbReference>
<keyword evidence="3" id="KW-1133">Transmembrane helix</keyword>
<evidence type="ECO:0000256" key="2">
    <source>
        <dbReference type="ARBA" id="ARBA00034247"/>
    </source>
</evidence>
<evidence type="ECO:0000313" key="5">
    <source>
        <dbReference type="EMBL" id="GLS92071.1"/>
    </source>
</evidence>
<dbReference type="PROSITE" id="PS50887">
    <property type="entry name" value="GGDEF"/>
    <property type="match status" value="1"/>
</dbReference>
<sequence>MRLRTLSFILLTLVALVPCIVLSVVIYQKVYNLTENAVEEKLDRVAKQVNVDVIHQFELLATGLDLLSKTKLMRLGMDNLLFSRRLYIEINDFGKNNPLIESLYLVSEDGAVVESYAGDILALEDSDLVKFDQHNSSMMYSDKMAAAQFAASPWVVYFDDSELLAKENENGGIALIIPIYSSEKMDVIDIYGYLIATIPISNLIAMAESVKNHQELVNISVQGKFIDGEKILLDDDNVIKSRRIAVTGQGFKNTVLIDLNVAQSSKEIINDIHKELTPVLTTGAFILVVLLLIAITVAHFFSRAFNQLNHLIESFKLGGDINFKPFFILEFRDLNKLLQVLHRTINQHVQILSDKNNELAKVDKLREHYLLEVQSLNSGLEQQVELRTEELAITLGKVEHSHFVFQQLIKFRRDLESCNSNITIAATMLSSLKICIPDISIALFLPKQEKHRSVFQHVNMEFLDPFLINEKYLDDVNIDITGKKIVVKEEELYLSNFNVSSEQTGWLVIKDKVNSPETQSLITLFIAEINSYLMMRSLNESLDRAASTDSLTGVKNRKAFDLYYAELQTSRHPRAGLFVIDVNGLKLINDNQGHDQGDLLIINAANTLTRCAKNITENVYRIGGDEFAILLNGIELNQVDTLMANLMQQQLFARCDSSVVSFSFGYECTDNCRFDVLYKTADSNMYKDKAVFYGRRKGDRIS</sequence>
<dbReference type="PANTHER" id="PTHR45138:SF9">
    <property type="entry name" value="DIGUANYLATE CYCLASE DGCM-RELATED"/>
    <property type="match status" value="1"/>
</dbReference>
<feature type="domain" description="GGDEF" evidence="4">
    <location>
        <begin position="573"/>
        <end position="702"/>
    </location>
</feature>
<dbReference type="SMART" id="SM00267">
    <property type="entry name" value="GGDEF"/>
    <property type="match status" value="1"/>
</dbReference>
<evidence type="ECO:0000259" key="4">
    <source>
        <dbReference type="PROSITE" id="PS50887"/>
    </source>
</evidence>
<proteinExistence type="predicted"/>
<dbReference type="Proteomes" id="UP001157353">
    <property type="component" value="Unassembled WGS sequence"/>
</dbReference>
<comment type="catalytic activity">
    <reaction evidence="2">
        <text>2 GTP = 3',3'-c-di-GMP + 2 diphosphate</text>
        <dbReference type="Rhea" id="RHEA:24898"/>
        <dbReference type="ChEBI" id="CHEBI:33019"/>
        <dbReference type="ChEBI" id="CHEBI:37565"/>
        <dbReference type="ChEBI" id="CHEBI:58805"/>
        <dbReference type="EC" id="2.7.7.65"/>
    </reaction>
</comment>
<name>A0ABQ6E4Z7_9GAMM</name>
<dbReference type="RefSeq" id="WP_284205167.1">
    <property type="nucleotide sequence ID" value="NZ_BSPQ01000018.1"/>
</dbReference>
<dbReference type="InterPro" id="IPR043128">
    <property type="entry name" value="Rev_trsase/Diguanyl_cyclase"/>
</dbReference>